<keyword evidence="6 8" id="KW-1133">Transmembrane helix</keyword>
<feature type="transmembrane region" description="Helical" evidence="8">
    <location>
        <begin position="91"/>
        <end position="113"/>
    </location>
</feature>
<evidence type="ECO:0000256" key="4">
    <source>
        <dbReference type="ARBA" id="ARBA00022475"/>
    </source>
</evidence>
<feature type="transmembrane region" description="Helical" evidence="8">
    <location>
        <begin position="12"/>
        <end position="31"/>
    </location>
</feature>
<feature type="transmembrane region" description="Helical" evidence="8">
    <location>
        <begin position="189"/>
        <end position="215"/>
    </location>
</feature>
<evidence type="ECO:0000256" key="1">
    <source>
        <dbReference type="ARBA" id="ARBA00004651"/>
    </source>
</evidence>
<evidence type="ECO:0000313" key="10">
    <source>
        <dbReference type="Proteomes" id="UP000279284"/>
    </source>
</evidence>
<sequence length="517" mass="57645">MSTQEETPSKRPYYFLWTALLVGFMAATAVINPTLLTDSIAGVSKFFYLKFDWLIMWLPLLACAVGLSVALSPRFGKIRLGGRDAQPEYSFFSWMNMLFTAGIGVGIVFFGPIEALWHYYHSPIGIKAENLPEYQKVENAMSLALHVWGIPAWSLYTIAGLVMAYFMYQHKTECTPAAPLQYAFKHKKWAKPLGIIVTGLAILSIAMSVSSSIAMASVQISSGLKIITGMAFDTIGWKTVVLVTIAALYTAGAVLPIDKGMKWLGDITVVLSILLLVFVFLTGPTHYFISTLIVAIGNILTKTIHHSFELYVFHNRDWVVWYPMAYWVWWVTWAPFVGVFLAKISKGRTLREFVFASVMVPAGFIVIWFSVFSGFSLLDTVEGTGRLAEIANKGDYEGTFYYLLNMLPLSFATKPLTVVLFLGFVVTTVTSAAISLGIMTSSDGRRENKFRAVVWAVLMTLISYAVIFTGKMEGIKAVGSFSGFPFVFIMYLWFAALWRQLNRDAPRLPPAPVKDKE</sequence>
<feature type="transmembrane region" description="Helical" evidence="8">
    <location>
        <begin position="320"/>
        <end position="341"/>
    </location>
</feature>
<dbReference type="GO" id="GO:0022857">
    <property type="term" value="F:transmembrane transporter activity"/>
    <property type="evidence" value="ECO:0007669"/>
    <property type="project" value="InterPro"/>
</dbReference>
<accession>A0A448D8J7</accession>
<dbReference type="PANTHER" id="PTHR30047:SF7">
    <property type="entry name" value="HIGH-AFFINITY CHOLINE TRANSPORT PROTEIN"/>
    <property type="match status" value="1"/>
</dbReference>
<feature type="transmembrane region" description="Helical" evidence="8">
    <location>
        <begin position="51"/>
        <end position="71"/>
    </location>
</feature>
<dbReference type="AlphaFoldDB" id="A0A448D8J7"/>
<feature type="transmembrane region" description="Helical" evidence="8">
    <location>
        <begin position="416"/>
        <end position="438"/>
    </location>
</feature>
<evidence type="ECO:0000256" key="8">
    <source>
        <dbReference type="SAM" id="Phobius"/>
    </source>
</evidence>
<feature type="transmembrane region" description="Helical" evidence="8">
    <location>
        <begin position="267"/>
        <end position="300"/>
    </location>
</feature>
<dbReference type="PANTHER" id="PTHR30047">
    <property type="entry name" value="HIGH-AFFINITY CHOLINE TRANSPORT PROTEIN-RELATED"/>
    <property type="match status" value="1"/>
</dbReference>
<feature type="transmembrane region" description="Helical" evidence="8">
    <location>
        <begin position="145"/>
        <end position="168"/>
    </location>
</feature>
<feature type="transmembrane region" description="Helical" evidence="8">
    <location>
        <begin position="235"/>
        <end position="255"/>
    </location>
</feature>
<proteinExistence type="inferred from homology"/>
<feature type="transmembrane region" description="Helical" evidence="8">
    <location>
        <begin position="450"/>
        <end position="469"/>
    </location>
</feature>
<dbReference type="InterPro" id="IPR000060">
    <property type="entry name" value="BCCT_transptr"/>
</dbReference>
<dbReference type="Pfam" id="PF02028">
    <property type="entry name" value="BCCT"/>
    <property type="match status" value="1"/>
</dbReference>
<evidence type="ECO:0000256" key="6">
    <source>
        <dbReference type="ARBA" id="ARBA00022989"/>
    </source>
</evidence>
<keyword evidence="3" id="KW-0813">Transport</keyword>
<comment type="subcellular location">
    <subcellularLocation>
        <location evidence="1">Cell membrane</location>
        <topology evidence="1">Multi-pass membrane protein</topology>
    </subcellularLocation>
</comment>
<dbReference type="EMBL" id="LR134313">
    <property type="protein sequence ID" value="VEF01531.1"/>
    <property type="molecule type" value="Genomic_DNA"/>
</dbReference>
<evidence type="ECO:0000256" key="5">
    <source>
        <dbReference type="ARBA" id="ARBA00022692"/>
    </source>
</evidence>
<dbReference type="OrthoDB" id="9775735at2"/>
<keyword evidence="5 8" id="KW-0812">Transmembrane</keyword>
<evidence type="ECO:0000256" key="7">
    <source>
        <dbReference type="ARBA" id="ARBA00023136"/>
    </source>
</evidence>
<evidence type="ECO:0000256" key="3">
    <source>
        <dbReference type="ARBA" id="ARBA00022448"/>
    </source>
</evidence>
<keyword evidence="10" id="KW-1185">Reference proteome</keyword>
<name>A0A448D8J7_9NEIS</name>
<reference evidence="9 10" key="1">
    <citation type="submission" date="2018-12" db="EMBL/GenBank/DDBJ databases">
        <authorList>
            <consortium name="Pathogen Informatics"/>
        </authorList>
    </citation>
    <scope>NUCLEOTIDE SEQUENCE [LARGE SCALE GENOMIC DNA]</scope>
    <source>
        <strain evidence="9 10">NCTC10296</strain>
    </source>
</reference>
<dbReference type="RefSeq" id="WP_085416446.1">
    <property type="nucleotide sequence ID" value="NZ_CAUJPY010000006.1"/>
</dbReference>
<comment type="similarity">
    <text evidence="2">Belongs to the BCCT transporter (TC 2.A.15) family.</text>
</comment>
<keyword evidence="4" id="KW-1003">Cell membrane</keyword>
<gene>
    <name evidence="9" type="primary">betP</name>
    <name evidence="9" type="ORF">NCTC10296_01352</name>
</gene>
<dbReference type="Proteomes" id="UP000279284">
    <property type="component" value="Chromosome"/>
</dbReference>
<protein>
    <submittedName>
        <fullName evidence="9">Transmembrane transport protein BCCT family</fullName>
    </submittedName>
</protein>
<dbReference type="STRING" id="493.BWD07_05895"/>
<evidence type="ECO:0000256" key="2">
    <source>
        <dbReference type="ARBA" id="ARBA00005658"/>
    </source>
</evidence>
<keyword evidence="7 8" id="KW-0472">Membrane</keyword>
<feature type="transmembrane region" description="Helical" evidence="8">
    <location>
        <begin position="353"/>
        <end position="378"/>
    </location>
</feature>
<dbReference type="KEGG" id="nci:NCTC10296_01352"/>
<dbReference type="GO" id="GO:0005886">
    <property type="term" value="C:plasma membrane"/>
    <property type="evidence" value="ECO:0007669"/>
    <property type="project" value="UniProtKB-SubCell"/>
</dbReference>
<organism evidence="9 10">
    <name type="scientific">Neisseria canis</name>
    <dbReference type="NCBI Taxonomy" id="493"/>
    <lineage>
        <taxon>Bacteria</taxon>
        <taxon>Pseudomonadati</taxon>
        <taxon>Pseudomonadota</taxon>
        <taxon>Betaproteobacteria</taxon>
        <taxon>Neisseriales</taxon>
        <taxon>Neisseriaceae</taxon>
        <taxon>Neisseria</taxon>
    </lineage>
</organism>
<evidence type="ECO:0000313" key="9">
    <source>
        <dbReference type="EMBL" id="VEF01531.1"/>
    </source>
</evidence>
<feature type="transmembrane region" description="Helical" evidence="8">
    <location>
        <begin position="475"/>
        <end position="498"/>
    </location>
</feature>